<keyword evidence="2" id="KW-1185">Reference proteome</keyword>
<organism evidence="1 2">
    <name type="scientific">Tritonibacter aquimaris</name>
    <dbReference type="NCBI Taxonomy" id="2663379"/>
    <lineage>
        <taxon>Bacteria</taxon>
        <taxon>Pseudomonadati</taxon>
        <taxon>Pseudomonadota</taxon>
        <taxon>Alphaproteobacteria</taxon>
        <taxon>Rhodobacterales</taxon>
        <taxon>Paracoccaceae</taxon>
        <taxon>Tritonibacter</taxon>
    </lineage>
</organism>
<dbReference type="EMBL" id="WIXK01000005">
    <property type="protein sequence ID" value="MQY43320.1"/>
    <property type="molecule type" value="Genomic_DNA"/>
</dbReference>
<gene>
    <name evidence="1" type="ORF">GG681_11765</name>
</gene>
<accession>A0A844AM49</accession>
<name>A0A844AM49_9RHOB</name>
<evidence type="ECO:0000313" key="2">
    <source>
        <dbReference type="Proteomes" id="UP000436694"/>
    </source>
</evidence>
<proteinExistence type="predicted"/>
<reference evidence="1 2" key="1">
    <citation type="submission" date="2019-10" db="EMBL/GenBank/DDBJ databases">
        <title>Epibacterium sp. nov., isolated from seawater.</title>
        <authorList>
            <person name="Zhang X."/>
            <person name="Li N."/>
        </authorList>
    </citation>
    <scope>NUCLEOTIDE SEQUENCE [LARGE SCALE GENOMIC DNA]</scope>
    <source>
        <strain evidence="1 2">SM1969</strain>
    </source>
</reference>
<comment type="caution">
    <text evidence="1">The sequence shown here is derived from an EMBL/GenBank/DDBJ whole genome shotgun (WGS) entry which is preliminary data.</text>
</comment>
<dbReference type="Proteomes" id="UP000436694">
    <property type="component" value="Unassembled WGS sequence"/>
</dbReference>
<dbReference type="AlphaFoldDB" id="A0A844AM49"/>
<sequence>MSVLRDGQQENVQDFCANQQLFEALRVTDEDHAAVAARENLPADTQREA</sequence>
<evidence type="ECO:0000313" key="1">
    <source>
        <dbReference type="EMBL" id="MQY43320.1"/>
    </source>
</evidence>
<protein>
    <submittedName>
        <fullName evidence="1">Uncharacterized protein</fullName>
    </submittedName>
</protein>